<protein>
    <submittedName>
        <fullName evidence="2">Uncharacterized protein</fullName>
    </submittedName>
</protein>
<gene>
    <name evidence="2" type="ORF">H310_04605</name>
</gene>
<proteinExistence type="predicted"/>
<organism evidence="2">
    <name type="scientific">Aphanomyces invadans</name>
    <dbReference type="NCBI Taxonomy" id="157072"/>
    <lineage>
        <taxon>Eukaryota</taxon>
        <taxon>Sar</taxon>
        <taxon>Stramenopiles</taxon>
        <taxon>Oomycota</taxon>
        <taxon>Saprolegniomycetes</taxon>
        <taxon>Saprolegniales</taxon>
        <taxon>Verrucalvaceae</taxon>
        <taxon>Aphanomyces</taxon>
    </lineage>
</organism>
<dbReference type="GeneID" id="20081655"/>
<evidence type="ECO:0000256" key="1">
    <source>
        <dbReference type="SAM" id="MobiDB-lite"/>
    </source>
</evidence>
<feature type="compositionally biased region" description="Acidic residues" evidence="1">
    <location>
        <begin position="337"/>
        <end position="346"/>
    </location>
</feature>
<feature type="region of interest" description="Disordered" evidence="1">
    <location>
        <begin position="326"/>
        <end position="347"/>
    </location>
</feature>
<sequence length="675" mass="77073">MVRGGETKKRRQAPLPPQRASNYVAEGVLHLMCSDGKMWRLFDAATLAALAMTSKRIREGIPWRDVVMYTANSIVKAKRIQSVKRSLMKKEFIGNHHIYWWTSPEFEMEERRIKESTITPDDVMAHCLIPPHQPNWQLAFHRLHGRYQATFLGQRHQLYLLHLCTFLQLADHLKETLFQDRYPNCYVNGVAQMTDDIIATVLQAQQTNVISIMCPDFGQPHMFDLTVTSFRLVLLPSILPSAPVVTRHVPLQTTEPPATDVGASVDKWFPHLASFISQKGCVSLGRQAHQYMMILSGEDIVHRHFKHMGSLQRYLESADQHCRRWLSRSSDSSGTSEGDDESDEDNPLFTSANIEQEVQIDSMATFNADLCFPHLAKFVAAKGWQSIELNVFRSRYAMVCKGAQAKSIQAWDMTTSESFTLQDMLKELNTCVCAANVKARNQQIRTLKTQEENVPKDKEHLRFLVYMKNATVVQRGAVFSVGDRSGLYVNALVGHNIFLPPTPAFLVVQFEITFRELGEYADLSKLVSIGLVEPGEYPKTRVTARFVDSNSEFPVLCWKNGHSQFMVGRNLVYPTTNEARWGFFHRESPIKSGDTISLIYQRDNGTVQFAHNQQLLPFYFAGVYRSNFYESGLTVFVTLERENIQVRSLDPPNLEFIKPVEQRHFYDFGAEPAIF</sequence>
<dbReference type="EMBL" id="KI913958">
    <property type="protein sequence ID" value="ETW04284.1"/>
    <property type="molecule type" value="Genomic_DNA"/>
</dbReference>
<dbReference type="VEuPathDB" id="FungiDB:H310_04605"/>
<dbReference type="RefSeq" id="XP_008867240.1">
    <property type="nucleotide sequence ID" value="XM_008869018.1"/>
</dbReference>
<dbReference type="AlphaFoldDB" id="A0A024UDD1"/>
<evidence type="ECO:0000313" key="2">
    <source>
        <dbReference type="EMBL" id="ETW04284.1"/>
    </source>
</evidence>
<accession>A0A024UDD1</accession>
<feature type="compositionally biased region" description="Low complexity" evidence="1">
    <location>
        <begin position="327"/>
        <end position="336"/>
    </location>
</feature>
<name>A0A024UDD1_9STRA</name>
<dbReference type="OrthoDB" id="71140at2759"/>
<reference evidence="2" key="1">
    <citation type="submission" date="2013-12" db="EMBL/GenBank/DDBJ databases">
        <title>The Genome Sequence of Aphanomyces invadans NJM9701.</title>
        <authorList>
            <consortium name="The Broad Institute Genomics Platform"/>
            <person name="Russ C."/>
            <person name="Tyler B."/>
            <person name="van West P."/>
            <person name="Dieguez-Uribeondo J."/>
            <person name="Young S.K."/>
            <person name="Zeng Q."/>
            <person name="Gargeya S."/>
            <person name="Fitzgerald M."/>
            <person name="Abouelleil A."/>
            <person name="Alvarado L."/>
            <person name="Chapman S.B."/>
            <person name="Gainer-Dewar J."/>
            <person name="Goldberg J."/>
            <person name="Griggs A."/>
            <person name="Gujja S."/>
            <person name="Hansen M."/>
            <person name="Howarth C."/>
            <person name="Imamovic A."/>
            <person name="Ireland A."/>
            <person name="Larimer J."/>
            <person name="McCowan C."/>
            <person name="Murphy C."/>
            <person name="Pearson M."/>
            <person name="Poon T.W."/>
            <person name="Priest M."/>
            <person name="Roberts A."/>
            <person name="Saif S."/>
            <person name="Shea T."/>
            <person name="Sykes S."/>
            <person name="Wortman J."/>
            <person name="Nusbaum C."/>
            <person name="Birren B."/>
        </authorList>
    </citation>
    <scope>NUCLEOTIDE SEQUENCE [LARGE SCALE GENOMIC DNA]</scope>
    <source>
        <strain evidence="2">NJM9701</strain>
    </source>
</reference>